<reference evidence="1" key="1">
    <citation type="submission" date="2020-09" db="EMBL/GenBank/DDBJ databases">
        <title>Taishania pollutisoli gen. nov., sp. nov., Isolated from Tetrabromobisphenol A-Contaminated Soil.</title>
        <authorList>
            <person name="Chen Q."/>
        </authorList>
    </citation>
    <scope>NUCLEOTIDE SEQUENCE</scope>
    <source>
        <strain evidence="1">CZZ-1</strain>
    </source>
</reference>
<dbReference type="AlphaFoldDB" id="A0A8J6TX00"/>
<evidence type="ECO:0000313" key="2">
    <source>
        <dbReference type="Proteomes" id="UP000652681"/>
    </source>
</evidence>
<proteinExistence type="predicted"/>
<sequence>MRLVKDIPHQQYKIQIFHYNGKYIVKIELGQFEQTFKVGETDVFGLEDVERMISQELLINTLHRFVQMRNDWEEAFKHKNTIK</sequence>
<dbReference type="Proteomes" id="UP000652681">
    <property type="component" value="Unassembled WGS sequence"/>
</dbReference>
<dbReference type="RefSeq" id="WP_163490807.1">
    <property type="nucleotide sequence ID" value="NZ_JACVEL010000002.1"/>
</dbReference>
<accession>A0A8J6TX00</accession>
<comment type="caution">
    <text evidence="1">The sequence shown here is derived from an EMBL/GenBank/DDBJ whole genome shotgun (WGS) entry which is preliminary data.</text>
</comment>
<evidence type="ECO:0000313" key="1">
    <source>
        <dbReference type="EMBL" id="MBC9811756.1"/>
    </source>
</evidence>
<dbReference type="EMBL" id="JACVEL010000002">
    <property type="protein sequence ID" value="MBC9811756.1"/>
    <property type="molecule type" value="Genomic_DNA"/>
</dbReference>
<protein>
    <submittedName>
        <fullName evidence="1">Uncharacterized protein</fullName>
    </submittedName>
</protein>
<keyword evidence="2" id="KW-1185">Reference proteome</keyword>
<gene>
    <name evidence="1" type="ORF">H9Y05_04630</name>
</gene>
<name>A0A8J6TX00_9FLAO</name>
<organism evidence="1 2">
    <name type="scientific">Taishania pollutisoli</name>
    <dbReference type="NCBI Taxonomy" id="2766479"/>
    <lineage>
        <taxon>Bacteria</taxon>
        <taxon>Pseudomonadati</taxon>
        <taxon>Bacteroidota</taxon>
        <taxon>Flavobacteriia</taxon>
        <taxon>Flavobacteriales</taxon>
        <taxon>Crocinitomicaceae</taxon>
        <taxon>Taishania</taxon>
    </lineage>
</organism>